<sequence length="164" mass="17682">MNSVKIISTETNELTQRVAKFLRFGLKDVQTAIQTAPYGVDSNPIKDMVAIYGTTSDKGKPVIIGYINKNQLADIGETRIFSTDASGTLKTYIWLQNDGIMEVGGSVDNMVRFSDLETGFNQLKSDFNAFLVHVHGAAGTPPVPLATPSTASIAGSKINEIKTL</sequence>
<dbReference type="EMBL" id="LAZR01000933">
    <property type="protein sequence ID" value="KKN54299.1"/>
    <property type="molecule type" value="Genomic_DNA"/>
</dbReference>
<evidence type="ECO:0000313" key="1">
    <source>
        <dbReference type="EMBL" id="KKN54299.1"/>
    </source>
</evidence>
<name>A0A0F9RHM8_9ZZZZ</name>
<accession>A0A0F9RHM8</accession>
<reference evidence="1" key="1">
    <citation type="journal article" date="2015" name="Nature">
        <title>Complex archaea that bridge the gap between prokaryotes and eukaryotes.</title>
        <authorList>
            <person name="Spang A."/>
            <person name="Saw J.H."/>
            <person name="Jorgensen S.L."/>
            <person name="Zaremba-Niedzwiedzka K."/>
            <person name="Martijn J."/>
            <person name="Lind A.E."/>
            <person name="van Eijk R."/>
            <person name="Schleper C."/>
            <person name="Guy L."/>
            <person name="Ettema T.J."/>
        </authorList>
    </citation>
    <scope>NUCLEOTIDE SEQUENCE</scope>
</reference>
<dbReference type="AlphaFoldDB" id="A0A0F9RHM8"/>
<proteinExistence type="predicted"/>
<comment type="caution">
    <text evidence="1">The sequence shown here is derived from an EMBL/GenBank/DDBJ whole genome shotgun (WGS) entry which is preliminary data.</text>
</comment>
<organism evidence="1">
    <name type="scientific">marine sediment metagenome</name>
    <dbReference type="NCBI Taxonomy" id="412755"/>
    <lineage>
        <taxon>unclassified sequences</taxon>
        <taxon>metagenomes</taxon>
        <taxon>ecological metagenomes</taxon>
    </lineage>
</organism>
<gene>
    <name evidence="1" type="ORF">LCGC14_0593540</name>
</gene>
<protein>
    <submittedName>
        <fullName evidence="1">Uncharacterized protein</fullName>
    </submittedName>
</protein>